<dbReference type="GO" id="GO:0005085">
    <property type="term" value="F:guanyl-nucleotide exchange factor activity"/>
    <property type="evidence" value="ECO:0007669"/>
    <property type="project" value="TreeGrafter"/>
</dbReference>
<keyword evidence="2" id="KW-1185">Reference proteome</keyword>
<dbReference type="PANTHER" id="PTHR46337:SF1">
    <property type="entry name" value="RCC1-LIKE G EXCHANGING FACTOR-LIKE PROTEIN"/>
    <property type="match status" value="1"/>
</dbReference>
<reference evidence="1 2" key="1">
    <citation type="submission" date="2020-02" db="EMBL/GenBank/DDBJ databases">
        <authorList>
            <person name="Ferguson B K."/>
        </authorList>
    </citation>
    <scope>NUCLEOTIDE SEQUENCE [LARGE SCALE GENOMIC DNA]</scope>
</reference>
<dbReference type="GO" id="GO:0019843">
    <property type="term" value="F:rRNA binding"/>
    <property type="evidence" value="ECO:0007669"/>
    <property type="project" value="TreeGrafter"/>
</dbReference>
<dbReference type="AlphaFoldDB" id="A0A6H5IHT3"/>
<dbReference type="GO" id="GO:0070131">
    <property type="term" value="P:positive regulation of mitochondrial translation"/>
    <property type="evidence" value="ECO:0007669"/>
    <property type="project" value="TreeGrafter"/>
</dbReference>
<dbReference type="InterPro" id="IPR053035">
    <property type="entry name" value="Mitochondrial_GEF_domain"/>
</dbReference>
<organism evidence="1 2">
    <name type="scientific">Trichogramma brassicae</name>
    <dbReference type="NCBI Taxonomy" id="86971"/>
    <lineage>
        <taxon>Eukaryota</taxon>
        <taxon>Metazoa</taxon>
        <taxon>Ecdysozoa</taxon>
        <taxon>Arthropoda</taxon>
        <taxon>Hexapoda</taxon>
        <taxon>Insecta</taxon>
        <taxon>Pterygota</taxon>
        <taxon>Neoptera</taxon>
        <taxon>Endopterygota</taxon>
        <taxon>Hymenoptera</taxon>
        <taxon>Apocrita</taxon>
        <taxon>Proctotrupomorpha</taxon>
        <taxon>Chalcidoidea</taxon>
        <taxon>Trichogrammatidae</taxon>
        <taxon>Trichogramma</taxon>
    </lineage>
</organism>
<protein>
    <submittedName>
        <fullName evidence="1">Uncharacterized protein</fullName>
    </submittedName>
</protein>
<gene>
    <name evidence="1" type="ORF">TBRA_LOCUS9531</name>
</gene>
<name>A0A6H5IHT3_9HYME</name>
<dbReference type="GO" id="GO:0005743">
    <property type="term" value="C:mitochondrial inner membrane"/>
    <property type="evidence" value="ECO:0007669"/>
    <property type="project" value="TreeGrafter"/>
</dbReference>
<feature type="non-terminal residue" evidence="1">
    <location>
        <position position="1"/>
    </location>
</feature>
<dbReference type="Proteomes" id="UP000479190">
    <property type="component" value="Unassembled WGS sequence"/>
</dbReference>
<dbReference type="OrthoDB" id="70707at2759"/>
<evidence type="ECO:0000313" key="1">
    <source>
        <dbReference type="EMBL" id="CAB0037715.1"/>
    </source>
</evidence>
<dbReference type="Gene3D" id="2.130.10.30">
    <property type="entry name" value="Regulator of chromosome condensation 1/beta-lactamase-inhibitor protein II"/>
    <property type="match status" value="1"/>
</dbReference>
<dbReference type="SUPFAM" id="SSF50985">
    <property type="entry name" value="RCC1/BLIP-II"/>
    <property type="match status" value="1"/>
</dbReference>
<sequence>YAGLTWRVWRPSIHVLSVNDHKLLGSYPGNSYIFVNFTSASGHRTGPNRAMLKYSDERVKTRLFCPARRRISRFIHVRRCIFIDTSERRKKQSKMPKEETKTKNAIKSVSEDESNASMWSTRSRTSSDVGRTKIKKKYMFGDLVSWVLDPRLTDLYSTPTMISKPLFGINAYEPDIKVEKIFCGISHLEATTNQRHLFMWGHKRYGALGLGHRDDQYFPFKIVLDQHPTASPEKSEMWGEPSSPSYIFNSPIFLYLLSYF</sequence>
<proteinExistence type="predicted"/>
<dbReference type="EMBL" id="CADCXV010000865">
    <property type="protein sequence ID" value="CAB0037715.1"/>
    <property type="molecule type" value="Genomic_DNA"/>
</dbReference>
<dbReference type="InterPro" id="IPR009091">
    <property type="entry name" value="RCC1/BLIP-II"/>
</dbReference>
<dbReference type="PANTHER" id="PTHR46337">
    <property type="entry name" value="RCC1-LIKE G EXCHANGING FACTOR-LIKE PROTEIN"/>
    <property type="match status" value="1"/>
</dbReference>
<accession>A0A6H5IHT3</accession>
<evidence type="ECO:0000313" key="2">
    <source>
        <dbReference type="Proteomes" id="UP000479190"/>
    </source>
</evidence>